<feature type="modified residue" description="4-aspartylphosphate" evidence="2">
    <location>
        <position position="63"/>
    </location>
</feature>
<dbReference type="InterPro" id="IPR011006">
    <property type="entry name" value="CheY-like_superfamily"/>
</dbReference>
<dbReference type="SUPFAM" id="SSF52172">
    <property type="entry name" value="CheY-like"/>
    <property type="match status" value="1"/>
</dbReference>
<protein>
    <submittedName>
        <fullName evidence="4">DNA-binding response regulator, NarL/FixJ family, contains REC and HTH domains</fullName>
    </submittedName>
</protein>
<name>A0A1H8QDI5_9GAMM</name>
<dbReference type="AlphaFoldDB" id="A0A1H8QDI5"/>
<dbReference type="STRING" id="406100.SAMN04488052_101517"/>
<dbReference type="OrthoDB" id="9780593at2"/>
<dbReference type="InterPro" id="IPR000792">
    <property type="entry name" value="Tscrpt_reg_LuxR_C"/>
</dbReference>
<dbReference type="Pfam" id="PF00072">
    <property type="entry name" value="Response_reg"/>
    <property type="match status" value="1"/>
</dbReference>
<dbReference type="RefSeq" id="WP_091639658.1">
    <property type="nucleotide sequence ID" value="NZ_FOEG01000001.1"/>
</dbReference>
<keyword evidence="5" id="KW-1185">Reference proteome</keyword>
<dbReference type="InterPro" id="IPR016032">
    <property type="entry name" value="Sig_transdc_resp-reg_C-effctor"/>
</dbReference>
<dbReference type="Proteomes" id="UP000199657">
    <property type="component" value="Unassembled WGS sequence"/>
</dbReference>
<accession>A0A1H8QDI5</accession>
<evidence type="ECO:0000313" key="4">
    <source>
        <dbReference type="EMBL" id="SEO52300.1"/>
    </source>
</evidence>
<proteinExistence type="predicted"/>
<evidence type="ECO:0000259" key="3">
    <source>
        <dbReference type="PROSITE" id="PS50110"/>
    </source>
</evidence>
<keyword evidence="2" id="KW-0597">Phosphoprotein</keyword>
<feature type="domain" description="Response regulatory" evidence="3">
    <location>
        <begin position="12"/>
        <end position="130"/>
    </location>
</feature>
<dbReference type="Gene3D" id="3.40.50.2300">
    <property type="match status" value="1"/>
</dbReference>
<dbReference type="GO" id="GO:0006355">
    <property type="term" value="P:regulation of DNA-templated transcription"/>
    <property type="evidence" value="ECO:0007669"/>
    <property type="project" value="InterPro"/>
</dbReference>
<dbReference type="InterPro" id="IPR039420">
    <property type="entry name" value="WalR-like"/>
</dbReference>
<evidence type="ECO:0000256" key="2">
    <source>
        <dbReference type="PROSITE-ProRule" id="PRU00169"/>
    </source>
</evidence>
<keyword evidence="1 4" id="KW-0238">DNA-binding</keyword>
<evidence type="ECO:0000313" key="5">
    <source>
        <dbReference type="Proteomes" id="UP000199657"/>
    </source>
</evidence>
<dbReference type="GO" id="GO:0003677">
    <property type="term" value="F:DNA binding"/>
    <property type="evidence" value="ECO:0007669"/>
    <property type="project" value="UniProtKB-KW"/>
</dbReference>
<dbReference type="SUPFAM" id="SSF46894">
    <property type="entry name" value="C-terminal effector domain of the bipartite response regulators"/>
    <property type="match status" value="1"/>
</dbReference>
<dbReference type="InterPro" id="IPR001789">
    <property type="entry name" value="Sig_transdc_resp-reg_receiver"/>
</dbReference>
<dbReference type="PROSITE" id="PS50110">
    <property type="entry name" value="RESPONSE_REGULATORY"/>
    <property type="match status" value="1"/>
</dbReference>
<dbReference type="EMBL" id="FOEG01000001">
    <property type="protein sequence ID" value="SEO52300.1"/>
    <property type="molecule type" value="Genomic_DNA"/>
</dbReference>
<organism evidence="4 5">
    <name type="scientific">Aquisalimonas asiatica</name>
    <dbReference type="NCBI Taxonomy" id="406100"/>
    <lineage>
        <taxon>Bacteria</taxon>
        <taxon>Pseudomonadati</taxon>
        <taxon>Pseudomonadota</taxon>
        <taxon>Gammaproteobacteria</taxon>
        <taxon>Chromatiales</taxon>
        <taxon>Ectothiorhodospiraceae</taxon>
        <taxon>Aquisalimonas</taxon>
    </lineage>
</organism>
<dbReference type="GO" id="GO:0000160">
    <property type="term" value="P:phosphorelay signal transduction system"/>
    <property type="evidence" value="ECO:0007669"/>
    <property type="project" value="InterPro"/>
</dbReference>
<sequence>MQHQRQQSGRIRVLVAGGHQLPREGICRILEGQERVDVIAEASRYATMEGLVVTTTLDVVVMDIGLPGWDRTSLPKSSQGCGRQDRPAYVVMSVPPTIEAVARTLYSGATGFLLKDAGHRELEDGVYSAGAGETFMCPTMLQAILSEFLRHLDPENDNGPLPELGNVDRSILNRLEQGDTAPAIAQSLGVHDQTVMEHRRRIMAHLDVENSDGLLLAARRTGLLSTDAMPQHPRDG</sequence>
<dbReference type="PANTHER" id="PTHR43214">
    <property type="entry name" value="TWO-COMPONENT RESPONSE REGULATOR"/>
    <property type="match status" value="1"/>
</dbReference>
<reference evidence="4 5" key="1">
    <citation type="submission" date="2016-10" db="EMBL/GenBank/DDBJ databases">
        <authorList>
            <person name="de Groot N.N."/>
        </authorList>
    </citation>
    <scope>NUCLEOTIDE SEQUENCE [LARGE SCALE GENOMIC DNA]</scope>
    <source>
        <strain evidence="4 5">CGMCC 1.6291</strain>
    </source>
</reference>
<dbReference type="Pfam" id="PF00196">
    <property type="entry name" value="GerE"/>
    <property type="match status" value="1"/>
</dbReference>
<dbReference type="SMART" id="SM00421">
    <property type="entry name" value="HTH_LUXR"/>
    <property type="match status" value="1"/>
</dbReference>
<evidence type="ECO:0000256" key="1">
    <source>
        <dbReference type="ARBA" id="ARBA00023125"/>
    </source>
</evidence>
<gene>
    <name evidence="4" type="ORF">SAMN04488052_101517</name>
</gene>